<dbReference type="OrthoDB" id="4652229at2"/>
<evidence type="ECO:0000256" key="3">
    <source>
        <dbReference type="ARBA" id="ARBA00022553"/>
    </source>
</evidence>
<dbReference type="PANTHER" id="PTHR45436">
    <property type="entry name" value="SENSOR HISTIDINE KINASE YKOH"/>
    <property type="match status" value="1"/>
</dbReference>
<feature type="domain" description="Histidine kinase" evidence="10">
    <location>
        <begin position="263"/>
        <end position="372"/>
    </location>
</feature>
<dbReference type="Gene3D" id="3.30.565.10">
    <property type="entry name" value="Histidine kinase-like ATPase, C-terminal domain"/>
    <property type="match status" value="1"/>
</dbReference>
<accession>A0A1D7VQ57</accession>
<keyword evidence="12" id="KW-1185">Reference proteome</keyword>
<dbReference type="RefSeq" id="WP_069570760.1">
    <property type="nucleotide sequence ID" value="NZ_CP017157.1"/>
</dbReference>
<keyword evidence="7 9" id="KW-1133">Transmembrane helix</keyword>
<dbReference type="SMART" id="SM00387">
    <property type="entry name" value="HATPase_c"/>
    <property type="match status" value="1"/>
</dbReference>
<dbReference type="GO" id="GO:0004673">
    <property type="term" value="F:protein histidine kinase activity"/>
    <property type="evidence" value="ECO:0007669"/>
    <property type="project" value="UniProtKB-EC"/>
</dbReference>
<protein>
    <recommendedName>
        <fullName evidence="2">histidine kinase</fullName>
        <ecNumber evidence="2">2.7.13.3</ecNumber>
    </recommendedName>
</protein>
<gene>
    <name evidence="11" type="ORF">SL103_22500</name>
</gene>
<keyword evidence="5 9" id="KW-0812">Transmembrane</keyword>
<evidence type="ECO:0000256" key="6">
    <source>
        <dbReference type="ARBA" id="ARBA00022777"/>
    </source>
</evidence>
<evidence type="ECO:0000256" key="1">
    <source>
        <dbReference type="ARBA" id="ARBA00000085"/>
    </source>
</evidence>
<dbReference type="GO" id="GO:0000160">
    <property type="term" value="P:phosphorelay signal transduction system"/>
    <property type="evidence" value="ECO:0007669"/>
    <property type="project" value="TreeGrafter"/>
</dbReference>
<dbReference type="GO" id="GO:0005886">
    <property type="term" value="C:plasma membrane"/>
    <property type="evidence" value="ECO:0007669"/>
    <property type="project" value="TreeGrafter"/>
</dbReference>
<feature type="transmembrane region" description="Helical" evidence="9">
    <location>
        <begin position="12"/>
        <end position="31"/>
    </location>
</feature>
<organism evidence="11 12">
    <name type="scientific">Streptomyces lydicus</name>
    <dbReference type="NCBI Taxonomy" id="47763"/>
    <lineage>
        <taxon>Bacteria</taxon>
        <taxon>Bacillati</taxon>
        <taxon>Actinomycetota</taxon>
        <taxon>Actinomycetes</taxon>
        <taxon>Kitasatosporales</taxon>
        <taxon>Streptomycetaceae</taxon>
        <taxon>Streptomyces</taxon>
    </lineage>
</organism>
<reference evidence="11 12" key="1">
    <citation type="submission" date="2016-09" db="EMBL/GenBank/DDBJ databases">
        <title>Complete genome sequencing of Streptomyces lydicus 103 and metabolic pathways analysis of antibiotic biosynthesis.</title>
        <authorList>
            <person name="Jia N."/>
            <person name="Ding M.-Z."/>
            <person name="Gao F."/>
            <person name="Yuan Y.-J."/>
        </authorList>
    </citation>
    <scope>NUCLEOTIDE SEQUENCE [LARGE SCALE GENOMIC DNA]</scope>
    <source>
        <strain evidence="11 12">103</strain>
    </source>
</reference>
<feature type="region of interest" description="Disordered" evidence="8">
    <location>
        <begin position="389"/>
        <end position="487"/>
    </location>
</feature>
<dbReference type="PANTHER" id="PTHR45436:SF5">
    <property type="entry name" value="SENSOR HISTIDINE KINASE TRCS"/>
    <property type="match status" value="1"/>
</dbReference>
<keyword evidence="6" id="KW-0418">Kinase</keyword>
<sequence>MVQEKSPSGLPTVAVYAWLIPVVAAVAVAGLVEPSVFAAAVWIGVTAVGAVAGAAGTAVRRNRQVTQLQADGRRQSAALAQQQEATARLADSVVPEMLTRLRLEEAPEEVLNWLTARWSGAYSGLPPEFQQAHWAVLRTVMDAVAAEEGLRDSAQRALVNLARRMQAIVHQQARELREMEDRHGKDPAVFGDLLRIDHNTALTGRLADSIAVLGGARPGRQWNRPVPLYSVLRGAMSRIVGYERVELSTSTECAVVGPAVEPLIHALAELLDNATRYSPPHTKVHLTAAEVQSGVVVEIEDGGVGMSEQARHLAERRLEQAQQGIDLGDLGETPRLGLAVVGRLTQAFGLQVSLRTSAYGGVRVVLVVPQQLITSAAEASGVAHGIGTFSGPRAASQPGQVVSRQTAKPPAPRRSDETPQVVERTANGLPQRRRRERVAEAQAPAGHARPAEGAQRAPGEWLTAFKTGLSAEGSSGGDDAAAPRGEQ</sequence>
<evidence type="ECO:0000256" key="5">
    <source>
        <dbReference type="ARBA" id="ARBA00022692"/>
    </source>
</evidence>
<feature type="transmembrane region" description="Helical" evidence="9">
    <location>
        <begin position="37"/>
        <end position="59"/>
    </location>
</feature>
<dbReference type="InterPro" id="IPR005467">
    <property type="entry name" value="His_kinase_dom"/>
</dbReference>
<keyword evidence="3" id="KW-0597">Phosphoprotein</keyword>
<dbReference type="InterPro" id="IPR050428">
    <property type="entry name" value="TCS_sensor_his_kinase"/>
</dbReference>
<dbReference type="Pfam" id="PF02518">
    <property type="entry name" value="HATPase_c"/>
    <property type="match status" value="1"/>
</dbReference>
<dbReference type="SUPFAM" id="SSF55874">
    <property type="entry name" value="ATPase domain of HSP90 chaperone/DNA topoisomerase II/histidine kinase"/>
    <property type="match status" value="1"/>
</dbReference>
<evidence type="ECO:0000313" key="11">
    <source>
        <dbReference type="EMBL" id="AOP48638.1"/>
    </source>
</evidence>
<evidence type="ECO:0000259" key="10">
    <source>
        <dbReference type="PROSITE" id="PS50109"/>
    </source>
</evidence>
<evidence type="ECO:0000313" key="12">
    <source>
        <dbReference type="Proteomes" id="UP000094094"/>
    </source>
</evidence>
<dbReference type="KEGG" id="slc:SL103_22500"/>
<keyword evidence="4" id="KW-0808">Transferase</keyword>
<evidence type="ECO:0000256" key="7">
    <source>
        <dbReference type="ARBA" id="ARBA00022989"/>
    </source>
</evidence>
<feature type="compositionally biased region" description="Polar residues" evidence="8">
    <location>
        <begin position="397"/>
        <end position="406"/>
    </location>
</feature>
<evidence type="ECO:0000256" key="4">
    <source>
        <dbReference type="ARBA" id="ARBA00022679"/>
    </source>
</evidence>
<dbReference type="Proteomes" id="UP000094094">
    <property type="component" value="Chromosome"/>
</dbReference>
<dbReference type="InterPro" id="IPR036890">
    <property type="entry name" value="HATPase_C_sf"/>
</dbReference>
<dbReference type="AlphaFoldDB" id="A0A1D7VQ57"/>
<dbReference type="InterPro" id="IPR003594">
    <property type="entry name" value="HATPase_dom"/>
</dbReference>
<dbReference type="PROSITE" id="PS50109">
    <property type="entry name" value="HIS_KIN"/>
    <property type="match status" value="1"/>
</dbReference>
<feature type="compositionally biased region" description="Low complexity" evidence="8">
    <location>
        <begin position="468"/>
        <end position="487"/>
    </location>
</feature>
<name>A0A1D7VQ57_9ACTN</name>
<evidence type="ECO:0000256" key="9">
    <source>
        <dbReference type="SAM" id="Phobius"/>
    </source>
</evidence>
<evidence type="ECO:0000256" key="8">
    <source>
        <dbReference type="SAM" id="MobiDB-lite"/>
    </source>
</evidence>
<proteinExistence type="predicted"/>
<evidence type="ECO:0000256" key="2">
    <source>
        <dbReference type="ARBA" id="ARBA00012438"/>
    </source>
</evidence>
<dbReference type="EMBL" id="CP017157">
    <property type="protein sequence ID" value="AOP48638.1"/>
    <property type="molecule type" value="Genomic_DNA"/>
</dbReference>
<keyword evidence="9" id="KW-0472">Membrane</keyword>
<dbReference type="EC" id="2.7.13.3" evidence="2"/>
<comment type="catalytic activity">
    <reaction evidence="1">
        <text>ATP + protein L-histidine = ADP + protein N-phospho-L-histidine.</text>
        <dbReference type="EC" id="2.7.13.3"/>
    </reaction>
</comment>